<gene>
    <name evidence="2" type="ORF">NP233_g8346</name>
</gene>
<evidence type="ECO:0000313" key="3">
    <source>
        <dbReference type="Proteomes" id="UP001213000"/>
    </source>
</evidence>
<evidence type="ECO:0000313" key="2">
    <source>
        <dbReference type="EMBL" id="KAJ3564350.1"/>
    </source>
</evidence>
<dbReference type="Proteomes" id="UP001213000">
    <property type="component" value="Unassembled WGS sequence"/>
</dbReference>
<comment type="caution">
    <text evidence="2">The sequence shown here is derived from an EMBL/GenBank/DDBJ whole genome shotgun (WGS) entry which is preliminary data.</text>
</comment>
<feature type="compositionally biased region" description="Polar residues" evidence="1">
    <location>
        <begin position="37"/>
        <end position="46"/>
    </location>
</feature>
<sequence length="291" mass="32138">MWKQHQAVIERDQQAIAGHHTAQAVAVQAVQHAVHSYTSASEMSDSSDTERGAGSNTNIQPEVPAPFRDFSADNTNMDMGSPQAENQPIPLLSNMVVPPKNPGNTRPAEIPTPPQLDLTQPSNWTPQQPIESNIPHPRDGATGPADYDEFDDDAEPETCINITCHEKQLTNQFIKMLEEASLEKLGLLVKDIVHLRNPSTSPPDISTDLSLKYSLEYYLNTLSSSDRTYAGITATTHKLQKEFRTDVKFLSHHQVKKKAWEISGITTPLSRAVPLVQHLYGTLKSIVGAEM</sequence>
<feature type="compositionally biased region" description="Polar residues" evidence="1">
    <location>
        <begin position="117"/>
        <end position="131"/>
    </location>
</feature>
<feature type="region of interest" description="Disordered" evidence="1">
    <location>
        <begin position="99"/>
        <end position="145"/>
    </location>
</feature>
<organism evidence="2 3">
    <name type="scientific">Leucocoprinus birnbaumii</name>
    <dbReference type="NCBI Taxonomy" id="56174"/>
    <lineage>
        <taxon>Eukaryota</taxon>
        <taxon>Fungi</taxon>
        <taxon>Dikarya</taxon>
        <taxon>Basidiomycota</taxon>
        <taxon>Agaricomycotina</taxon>
        <taxon>Agaricomycetes</taxon>
        <taxon>Agaricomycetidae</taxon>
        <taxon>Agaricales</taxon>
        <taxon>Agaricineae</taxon>
        <taxon>Agaricaceae</taxon>
        <taxon>Leucocoprinus</taxon>
    </lineage>
</organism>
<reference evidence="2" key="1">
    <citation type="submission" date="2022-07" db="EMBL/GenBank/DDBJ databases">
        <title>Genome Sequence of Leucocoprinus birnbaumii.</title>
        <authorList>
            <person name="Buettner E."/>
        </authorList>
    </citation>
    <scope>NUCLEOTIDE SEQUENCE</scope>
    <source>
        <strain evidence="2">VT141</strain>
    </source>
</reference>
<dbReference type="AlphaFoldDB" id="A0AAD5YN85"/>
<dbReference type="EMBL" id="JANIEX010000670">
    <property type="protein sequence ID" value="KAJ3564350.1"/>
    <property type="molecule type" value="Genomic_DNA"/>
</dbReference>
<accession>A0AAD5YN85</accession>
<proteinExistence type="predicted"/>
<keyword evidence="3" id="KW-1185">Reference proteome</keyword>
<protein>
    <submittedName>
        <fullName evidence="2">Uncharacterized protein</fullName>
    </submittedName>
</protein>
<feature type="region of interest" description="Disordered" evidence="1">
    <location>
        <begin position="37"/>
        <end position="66"/>
    </location>
</feature>
<name>A0AAD5YN85_9AGAR</name>
<evidence type="ECO:0000256" key="1">
    <source>
        <dbReference type="SAM" id="MobiDB-lite"/>
    </source>
</evidence>